<dbReference type="InterPro" id="IPR001764">
    <property type="entry name" value="Glyco_hydro_3_N"/>
</dbReference>
<protein>
    <submittedName>
        <fullName evidence="5">Beta-glucosidase BoGH3B</fullName>
    </submittedName>
</protein>
<evidence type="ECO:0000259" key="4">
    <source>
        <dbReference type="SMART" id="SM01217"/>
    </source>
</evidence>
<dbReference type="PANTHER" id="PTHR42715">
    <property type="entry name" value="BETA-GLUCOSIDASE"/>
    <property type="match status" value="1"/>
</dbReference>
<dbReference type="Gene3D" id="3.20.20.300">
    <property type="entry name" value="Glycoside hydrolase, family 3, N-terminal domain"/>
    <property type="match status" value="1"/>
</dbReference>
<feature type="region of interest" description="Disordered" evidence="3">
    <location>
        <begin position="845"/>
        <end position="881"/>
    </location>
</feature>
<proteinExistence type="inferred from homology"/>
<comment type="similarity">
    <text evidence="1">Belongs to the glycosyl hydrolase 3 family.</text>
</comment>
<dbReference type="FunFam" id="2.60.40.10:FF:000495">
    <property type="entry name" value="Periplasmic beta-glucosidase"/>
    <property type="match status" value="1"/>
</dbReference>
<dbReference type="EMBL" id="CAAHFH010000002">
    <property type="protein sequence ID" value="VGO20822.1"/>
    <property type="molecule type" value="Genomic_DNA"/>
</dbReference>
<organism evidence="5 6">
    <name type="scientific">Pontiella sulfatireligans</name>
    <dbReference type="NCBI Taxonomy" id="2750658"/>
    <lineage>
        <taxon>Bacteria</taxon>
        <taxon>Pseudomonadati</taxon>
        <taxon>Kiritimatiellota</taxon>
        <taxon>Kiritimatiellia</taxon>
        <taxon>Kiritimatiellales</taxon>
        <taxon>Pontiellaceae</taxon>
        <taxon>Pontiella</taxon>
    </lineage>
</organism>
<gene>
    <name evidence="5" type="ORF">SCARR_02889</name>
</gene>
<feature type="compositionally biased region" description="Basic and acidic residues" evidence="3">
    <location>
        <begin position="865"/>
        <end position="881"/>
    </location>
</feature>
<evidence type="ECO:0000313" key="5">
    <source>
        <dbReference type="EMBL" id="VGO20822.1"/>
    </source>
</evidence>
<dbReference type="RefSeq" id="WP_136062335.1">
    <property type="nucleotide sequence ID" value="NZ_CAAHFH010000002.1"/>
</dbReference>
<dbReference type="SUPFAM" id="SSF52279">
    <property type="entry name" value="Beta-D-glucan exohydrolase, C-terminal domain"/>
    <property type="match status" value="1"/>
</dbReference>
<keyword evidence="6" id="KW-1185">Reference proteome</keyword>
<dbReference type="InterPro" id="IPR036881">
    <property type="entry name" value="Glyco_hydro_3_C_sf"/>
</dbReference>
<keyword evidence="2" id="KW-0378">Hydrolase</keyword>
<reference evidence="5 6" key="1">
    <citation type="submission" date="2019-04" db="EMBL/GenBank/DDBJ databases">
        <authorList>
            <person name="Van Vliet M D."/>
        </authorList>
    </citation>
    <scope>NUCLEOTIDE SEQUENCE [LARGE SCALE GENOMIC DNA]</scope>
    <source>
        <strain evidence="5 6">F21</strain>
    </source>
</reference>
<dbReference type="Gene3D" id="3.40.50.1700">
    <property type="entry name" value="Glycoside hydrolase family 3 C-terminal domain"/>
    <property type="match status" value="1"/>
</dbReference>
<dbReference type="InterPro" id="IPR026891">
    <property type="entry name" value="Fn3-like"/>
</dbReference>
<dbReference type="SMART" id="SM01217">
    <property type="entry name" value="Fn3_like"/>
    <property type="match status" value="1"/>
</dbReference>
<dbReference type="GO" id="GO:0005975">
    <property type="term" value="P:carbohydrate metabolic process"/>
    <property type="evidence" value="ECO:0007669"/>
    <property type="project" value="InterPro"/>
</dbReference>
<dbReference type="InterPro" id="IPR017853">
    <property type="entry name" value="GH"/>
</dbReference>
<accession>A0A6C2UKQ9</accession>
<dbReference type="Gene3D" id="2.60.40.10">
    <property type="entry name" value="Immunoglobulins"/>
    <property type="match status" value="1"/>
</dbReference>
<dbReference type="Proteomes" id="UP000346198">
    <property type="component" value="Unassembled WGS sequence"/>
</dbReference>
<dbReference type="InterPro" id="IPR013783">
    <property type="entry name" value="Ig-like_fold"/>
</dbReference>
<dbReference type="Pfam" id="PF14310">
    <property type="entry name" value="Fn3-like"/>
    <property type="match status" value="1"/>
</dbReference>
<evidence type="ECO:0000256" key="3">
    <source>
        <dbReference type="SAM" id="MobiDB-lite"/>
    </source>
</evidence>
<dbReference type="InterPro" id="IPR002772">
    <property type="entry name" value="Glyco_hydro_3_C"/>
</dbReference>
<sequence length="881" mass="97286">MKKIFCGCVFGLISPVFVLGQIAENVVSGGAVERVNPLPGSRPPIEKGFQPDCLNPSDMPEIYRDGWIDFNKDGEKDPYEDPAVAVEKRIDDLLSQMNVDEKTCQLVTLYGYPAVLKDDVPTLQWKNEVWKDGLANIDQHLAKKTPYVWPPSKHSRAKNETQRFFIEQTRLGIPVDFTVEGIHGLKYNKCTNFPEPLAVGASWNPAVAREIARITAREAKAVGYSNVYSPILDLCRDPRWGRVRESYSEDPFLAGTMGVATVKGMQGEGIAATAKHFAVYGIPKGGRDSGVRKDPQIGRREMQMLHLEPFHMVAQAGILGMMTSHNDYDGVPINASHEFLTDILRTQWGFQGYLVSDSGAVLRTHYEHRTAETYKEAIGMAVNAGLNVRTDFTQPDLYVMPMRELVAEGEIPMEQLDRLVRDVLRVKFRVGLFNNPYVVDPAGADQMVRNEAHRNSALEAARECVVLLKNENDLLPINTDKYKRILVAGPVAKDEVFGVGGYGPSDTPMVTMYDGLNALLPEGSSLVYSKGCDFTDSRYPVSDVMPEDPSGKELQMIDAAVQKAADADLAIVMVGDGDNTAGESRSRLSLNLPGHQEALIKAIQKTGTPTIVVLRMGRPASINWTARNVPAILCGWAMGEATGTAMAEALLGKINPGGKLPFTIPQSVGQIPLAFPSRPGSNCGHSLNARWLKQGFRVGKNRLMGPLYPFGFGLSYTEFSYANATVKPRPDCKVEVSVDVTNSGKVPGDEVVQCYLRDDYTSAACYEIMLKGFERLTLKPGETRTVKFLLDRKSMQMVDANQQWVVEPGVFTVMIGRDCERMEARIPFEVYEANGELTTRELKASKENKKPVAPGNRHKNIYQGELHKDEGRVDTARNAGD</sequence>
<evidence type="ECO:0000256" key="2">
    <source>
        <dbReference type="ARBA" id="ARBA00022801"/>
    </source>
</evidence>
<dbReference type="PANTHER" id="PTHR42715:SF10">
    <property type="entry name" value="BETA-GLUCOSIDASE"/>
    <property type="match status" value="1"/>
</dbReference>
<name>A0A6C2UKQ9_9BACT</name>
<dbReference type="InterPro" id="IPR036962">
    <property type="entry name" value="Glyco_hydro_3_N_sf"/>
</dbReference>
<dbReference type="InterPro" id="IPR050288">
    <property type="entry name" value="Cellulose_deg_GH3"/>
</dbReference>
<dbReference type="Pfam" id="PF00933">
    <property type="entry name" value="Glyco_hydro_3"/>
    <property type="match status" value="1"/>
</dbReference>
<evidence type="ECO:0000313" key="6">
    <source>
        <dbReference type="Proteomes" id="UP000346198"/>
    </source>
</evidence>
<dbReference type="SUPFAM" id="SSF51445">
    <property type="entry name" value="(Trans)glycosidases"/>
    <property type="match status" value="1"/>
</dbReference>
<evidence type="ECO:0000256" key="1">
    <source>
        <dbReference type="ARBA" id="ARBA00005336"/>
    </source>
</evidence>
<feature type="domain" description="Fibronectin type III-like" evidence="4">
    <location>
        <begin position="750"/>
        <end position="819"/>
    </location>
</feature>
<dbReference type="AlphaFoldDB" id="A0A6C2UKQ9"/>
<dbReference type="Pfam" id="PF01915">
    <property type="entry name" value="Glyco_hydro_3_C"/>
    <property type="match status" value="1"/>
</dbReference>
<dbReference type="PRINTS" id="PR00133">
    <property type="entry name" value="GLHYDRLASE3"/>
</dbReference>
<dbReference type="GO" id="GO:0008422">
    <property type="term" value="F:beta-glucosidase activity"/>
    <property type="evidence" value="ECO:0007669"/>
    <property type="project" value="UniProtKB-ARBA"/>
</dbReference>